<feature type="non-terminal residue" evidence="1">
    <location>
        <position position="92"/>
    </location>
</feature>
<protein>
    <submittedName>
        <fullName evidence="1">Uncharacterized protein</fullName>
    </submittedName>
</protein>
<dbReference type="Proteomes" id="UP000479000">
    <property type="component" value="Unassembled WGS sequence"/>
</dbReference>
<reference evidence="1 2" key="1">
    <citation type="submission" date="2020-02" db="EMBL/GenBank/DDBJ databases">
        <authorList>
            <person name="Ferguson B K."/>
        </authorList>
    </citation>
    <scope>NUCLEOTIDE SEQUENCE [LARGE SCALE GENOMIC DNA]</scope>
</reference>
<keyword evidence="2" id="KW-1185">Reference proteome</keyword>
<name>A0A6H5G9R8_9HEMI</name>
<dbReference type="AlphaFoldDB" id="A0A6H5G9R8"/>
<evidence type="ECO:0000313" key="2">
    <source>
        <dbReference type="Proteomes" id="UP000479000"/>
    </source>
</evidence>
<gene>
    <name evidence="1" type="ORF">NTEN_LOCUS4778</name>
</gene>
<organism evidence="1 2">
    <name type="scientific">Nesidiocoris tenuis</name>
    <dbReference type="NCBI Taxonomy" id="355587"/>
    <lineage>
        <taxon>Eukaryota</taxon>
        <taxon>Metazoa</taxon>
        <taxon>Ecdysozoa</taxon>
        <taxon>Arthropoda</taxon>
        <taxon>Hexapoda</taxon>
        <taxon>Insecta</taxon>
        <taxon>Pterygota</taxon>
        <taxon>Neoptera</taxon>
        <taxon>Paraneoptera</taxon>
        <taxon>Hemiptera</taxon>
        <taxon>Heteroptera</taxon>
        <taxon>Panheteroptera</taxon>
        <taxon>Cimicomorpha</taxon>
        <taxon>Miridae</taxon>
        <taxon>Dicyphina</taxon>
        <taxon>Nesidiocoris</taxon>
    </lineage>
</organism>
<dbReference type="EMBL" id="CADCXU010007146">
    <property type="protein sequence ID" value="CAA9998495.1"/>
    <property type="molecule type" value="Genomic_DNA"/>
</dbReference>
<proteinExistence type="predicted"/>
<sequence length="92" mass="10818">MEVKMNKFVRVFAFGGKQIQRLRLRVQATRNWHEDYVSTRVPWSQLSTFRVPEGQNYNVSISSNTFVRVVHLNRGFCCLISPVEQEGRHNVH</sequence>
<accession>A0A6H5G9R8</accession>
<evidence type="ECO:0000313" key="1">
    <source>
        <dbReference type="EMBL" id="CAA9998495.1"/>
    </source>
</evidence>